<proteinExistence type="predicted"/>
<accession>D4DR07</accession>
<evidence type="ECO:0000313" key="2">
    <source>
        <dbReference type="Proteomes" id="UP000005536"/>
    </source>
</evidence>
<comment type="caution">
    <text evidence="1">The sequence shown here is derived from an EMBL/GenBank/DDBJ whole genome shotgun (WGS) entry which is preliminary data.</text>
</comment>
<organism evidence="1 2">
    <name type="scientific">Neisseria elongata subsp. glycolytica ATCC 29315</name>
    <dbReference type="NCBI Taxonomy" id="546263"/>
    <lineage>
        <taxon>Bacteria</taxon>
        <taxon>Pseudomonadati</taxon>
        <taxon>Pseudomonadota</taxon>
        <taxon>Betaproteobacteria</taxon>
        <taxon>Neisseriales</taxon>
        <taxon>Neisseriaceae</taxon>
        <taxon>Neisseria</taxon>
    </lineage>
</organism>
<evidence type="ECO:0008006" key="3">
    <source>
        <dbReference type="Google" id="ProtNLM"/>
    </source>
</evidence>
<reference evidence="1 2" key="1">
    <citation type="submission" date="2010-02" db="EMBL/GenBank/DDBJ databases">
        <authorList>
            <person name="Weinstock G."/>
            <person name="Sodergren E."/>
            <person name="Clifton S."/>
            <person name="Fulton L."/>
            <person name="Fulton B."/>
            <person name="Courtney L."/>
            <person name="Fronick C."/>
            <person name="Harrison M."/>
            <person name="Strong C."/>
            <person name="Farmer C."/>
            <person name="Delahaunty K."/>
            <person name="Markovic C."/>
            <person name="Hall O."/>
            <person name="Minx P."/>
            <person name="Tomlinson C."/>
            <person name="Mitreva M."/>
            <person name="Nelson J."/>
            <person name="Hou S."/>
            <person name="Wollam A."/>
            <person name="Pepin K.H."/>
            <person name="Johnson M."/>
            <person name="Bhonagiri V."/>
            <person name="Zhang X."/>
            <person name="Suruliraj S."/>
            <person name="Warren W."/>
            <person name="Chinwalla A."/>
            <person name="Mardis E.R."/>
            <person name="Wilson R.K."/>
        </authorList>
    </citation>
    <scope>NUCLEOTIDE SEQUENCE [LARGE SCALE GENOMIC DNA]</scope>
    <source>
        <strain evidence="1 2">ATCC 29315</strain>
    </source>
</reference>
<evidence type="ECO:0000313" key="1">
    <source>
        <dbReference type="EMBL" id="EFE49755.1"/>
    </source>
</evidence>
<protein>
    <recommendedName>
        <fullName evidence="3">DUF1444 family protein</fullName>
    </recommendedName>
</protein>
<dbReference type="EMBL" id="ADBF01000042">
    <property type="protein sequence ID" value="EFE49755.1"/>
    <property type="molecule type" value="Genomic_DNA"/>
</dbReference>
<name>D4DR07_NEIEG</name>
<dbReference type="STRING" id="546263.NELON_03900"/>
<dbReference type="AlphaFoldDB" id="D4DR07"/>
<sequence length="295" mass="32829">MLQNKEPDMSFWKKLFGGKPKLMDWREFCQHFADAANREPGVSAAIEWADTPHDTYIAITAEGEAESGRLYVANAYAQYSQDPEGLDGLLAAHLTAMRQMASAIQESAAIESGQIRITLKNAAWLDEIRELNGPSTEELPLCEPLAGDILLVYMLDLSTAMRSMTQADADKLGLSDRTKLRETALDNIRRLIRQDGLETDRAEGHSLCQIRLDGFYDTALVLLLDEILHDNDVLAANPVFSVPARDALLLCNPADEESLYALADLTRQAYDESAYTVSDILYQYHKGSISIFQSH</sequence>
<gene>
    <name evidence="1" type="ORF">NEIELOOT_01500</name>
</gene>
<dbReference type="Proteomes" id="UP000005536">
    <property type="component" value="Unassembled WGS sequence"/>
</dbReference>